<accession>A0A251UKT5</accession>
<organism evidence="1 2">
    <name type="scientific">Helianthus annuus</name>
    <name type="common">Common sunflower</name>
    <dbReference type="NCBI Taxonomy" id="4232"/>
    <lineage>
        <taxon>Eukaryota</taxon>
        <taxon>Viridiplantae</taxon>
        <taxon>Streptophyta</taxon>
        <taxon>Embryophyta</taxon>
        <taxon>Tracheophyta</taxon>
        <taxon>Spermatophyta</taxon>
        <taxon>Magnoliopsida</taxon>
        <taxon>eudicotyledons</taxon>
        <taxon>Gunneridae</taxon>
        <taxon>Pentapetalae</taxon>
        <taxon>asterids</taxon>
        <taxon>campanulids</taxon>
        <taxon>Asterales</taxon>
        <taxon>Asteraceae</taxon>
        <taxon>Asteroideae</taxon>
        <taxon>Heliantheae alliance</taxon>
        <taxon>Heliantheae</taxon>
        <taxon>Helianthus</taxon>
    </lineage>
</organism>
<dbReference type="EMBL" id="CM007895">
    <property type="protein sequence ID" value="OTG23476.1"/>
    <property type="molecule type" value="Genomic_DNA"/>
</dbReference>
<protein>
    <submittedName>
        <fullName evidence="1">Uncharacterized protein</fullName>
    </submittedName>
</protein>
<keyword evidence="2" id="KW-1185">Reference proteome</keyword>
<dbReference type="InParanoid" id="A0A251UKT5"/>
<evidence type="ECO:0000313" key="1">
    <source>
        <dbReference type="EMBL" id="OTG23476.1"/>
    </source>
</evidence>
<name>A0A251UKT5_HELAN</name>
<evidence type="ECO:0000313" key="2">
    <source>
        <dbReference type="Proteomes" id="UP000215914"/>
    </source>
</evidence>
<gene>
    <name evidence="1" type="ORF">HannXRQ_Chr06g0182921</name>
</gene>
<reference evidence="2" key="1">
    <citation type="journal article" date="2017" name="Nature">
        <title>The sunflower genome provides insights into oil metabolism, flowering and Asterid evolution.</title>
        <authorList>
            <person name="Badouin H."/>
            <person name="Gouzy J."/>
            <person name="Grassa C.J."/>
            <person name="Murat F."/>
            <person name="Staton S.E."/>
            <person name="Cottret L."/>
            <person name="Lelandais-Briere C."/>
            <person name="Owens G.L."/>
            <person name="Carrere S."/>
            <person name="Mayjonade B."/>
            <person name="Legrand L."/>
            <person name="Gill N."/>
            <person name="Kane N.C."/>
            <person name="Bowers J.E."/>
            <person name="Hubner S."/>
            <person name="Bellec A."/>
            <person name="Berard A."/>
            <person name="Berges H."/>
            <person name="Blanchet N."/>
            <person name="Boniface M.C."/>
            <person name="Brunel D."/>
            <person name="Catrice O."/>
            <person name="Chaidir N."/>
            <person name="Claudel C."/>
            <person name="Donnadieu C."/>
            <person name="Faraut T."/>
            <person name="Fievet G."/>
            <person name="Helmstetter N."/>
            <person name="King M."/>
            <person name="Knapp S.J."/>
            <person name="Lai Z."/>
            <person name="Le Paslier M.C."/>
            <person name="Lippi Y."/>
            <person name="Lorenzon L."/>
            <person name="Mandel J.R."/>
            <person name="Marage G."/>
            <person name="Marchand G."/>
            <person name="Marquand E."/>
            <person name="Bret-Mestries E."/>
            <person name="Morien E."/>
            <person name="Nambeesan S."/>
            <person name="Nguyen T."/>
            <person name="Pegot-Espagnet P."/>
            <person name="Pouilly N."/>
            <person name="Raftis F."/>
            <person name="Sallet E."/>
            <person name="Schiex T."/>
            <person name="Thomas J."/>
            <person name="Vandecasteele C."/>
            <person name="Vares D."/>
            <person name="Vear F."/>
            <person name="Vautrin S."/>
            <person name="Crespi M."/>
            <person name="Mangin B."/>
            <person name="Burke J.M."/>
            <person name="Salse J."/>
            <person name="Munos S."/>
            <person name="Vincourt P."/>
            <person name="Rieseberg L.H."/>
            <person name="Langlade N.B."/>
        </authorList>
    </citation>
    <scope>NUCLEOTIDE SEQUENCE [LARGE SCALE GENOMIC DNA]</scope>
    <source>
        <strain evidence="2">cv. SF193</strain>
    </source>
</reference>
<dbReference type="AlphaFoldDB" id="A0A251UKT5"/>
<proteinExistence type="predicted"/>
<sequence length="55" mass="6346">MEVFKDDEEESLGTKRTCDNIGRCFVSIKYSYKDGESEYFDCCSDVSNNNLCGNW</sequence>
<dbReference type="Proteomes" id="UP000215914">
    <property type="component" value="Chromosome 6"/>
</dbReference>